<evidence type="ECO:0000313" key="12">
    <source>
        <dbReference type="Proteomes" id="UP001271007"/>
    </source>
</evidence>
<keyword evidence="12" id="KW-1185">Reference proteome</keyword>
<feature type="domain" description="EIF2B subunit epsilon/gamma LbH" evidence="10">
    <location>
        <begin position="412"/>
        <end position="485"/>
    </location>
</feature>
<sequence>MPHATNLPTPRLQALILCGPGVSLNTFTSSPADLPKALLPIANRPMVWYPLDWCYRMGLTSITLITPPESAPALEAALATNPALTNLPNPKPEVLAPEGLSQTTGTGELLRLESVQRCITGDFVVLPCDLVCEVEGTRVLQQWMTLNPLPAGSVKAGKRAGGMAVFYPTHGLEGISTKKDETDFIATVPIAQPAVPPPQSSLRGNIEQIVVSMPTDTLNDKLEEDKGFLRLRQSLMERHGRVKMRMKWRDAGVYVFPKWVKDFAKANDRFDSISEDVLGWWAKAGWQEGLAEKLGLREVLEPAQPTDDSGGDGGAEDEEDDIDAAALSTTKSSRPPPQQKQSLFFATRVHTTPSAQRQPLTVPPLLAYIAPSPSPLIRRVDTSAQLLTISLYLAKLPLDHPLSHDAKVHPSAQLDQQTRVSLEDSLIAENVKLGFRSNVKESVIGAGCEIGKNVRITRSLLMEGVVVGDGCVLVGCIVGRRARIEGVKVAAAPAGEGEAGATDGVWKEKQKKKKGEVDEDEERTRLTECEVAPNYVVEAGTEAKGEKMMGFDTEGDDEEGFGAGEEEEEDEMEE</sequence>
<dbReference type="CDD" id="cd04652">
    <property type="entry name" value="LbH_eIF2B_gamma_C"/>
    <property type="match status" value="1"/>
</dbReference>
<feature type="region of interest" description="Disordered" evidence="9">
    <location>
        <begin position="542"/>
        <end position="574"/>
    </location>
</feature>
<evidence type="ECO:0000256" key="7">
    <source>
        <dbReference type="ARBA" id="ARBA00044229"/>
    </source>
</evidence>
<comment type="similarity">
    <text evidence="2">Belongs to the eIF-2B gamma/epsilon subunits family.</text>
</comment>
<dbReference type="Pfam" id="PF25084">
    <property type="entry name" value="LbH_EIF2B"/>
    <property type="match status" value="1"/>
</dbReference>
<evidence type="ECO:0000256" key="3">
    <source>
        <dbReference type="ARBA" id="ARBA00022490"/>
    </source>
</evidence>
<proteinExistence type="inferred from homology"/>
<evidence type="ECO:0000256" key="1">
    <source>
        <dbReference type="ARBA" id="ARBA00004514"/>
    </source>
</evidence>
<comment type="subunit">
    <text evidence="8">Component of the translation initiation factor 2B (eIF2B) complex which is a heterodecamer of two sets of five different subunits: alpha, beta, gamma, delta and epsilon. Subunits alpha, beta and delta comprise a regulatory subcomplex and subunits epsilon and gamma comprise a catalytic subcomplex. Within the complex, the hexameric regulatory complex resides at the center, with the two heterodimeric catalytic subcomplexes bound on opposite sides.</text>
</comment>
<comment type="caution">
    <text evidence="11">The sequence shown here is derived from an EMBL/GenBank/DDBJ whole genome shotgun (WGS) entry which is preliminary data.</text>
</comment>
<dbReference type="AlphaFoldDB" id="A0AAJ0DFW9"/>
<evidence type="ECO:0000256" key="8">
    <source>
        <dbReference type="ARBA" id="ARBA00046432"/>
    </source>
</evidence>
<dbReference type="EMBL" id="JAWDJX010000017">
    <property type="protein sequence ID" value="KAK3053130.1"/>
    <property type="molecule type" value="Genomic_DNA"/>
</dbReference>
<feature type="compositionally biased region" description="Low complexity" evidence="9">
    <location>
        <begin position="494"/>
        <end position="504"/>
    </location>
</feature>
<organism evidence="11 12">
    <name type="scientific">Extremus antarcticus</name>
    <dbReference type="NCBI Taxonomy" id="702011"/>
    <lineage>
        <taxon>Eukaryota</taxon>
        <taxon>Fungi</taxon>
        <taxon>Dikarya</taxon>
        <taxon>Ascomycota</taxon>
        <taxon>Pezizomycotina</taxon>
        <taxon>Dothideomycetes</taxon>
        <taxon>Dothideomycetidae</taxon>
        <taxon>Mycosphaerellales</taxon>
        <taxon>Extremaceae</taxon>
        <taxon>Extremus</taxon>
    </lineage>
</organism>
<feature type="region of interest" description="Disordered" evidence="9">
    <location>
        <begin position="494"/>
        <end position="525"/>
    </location>
</feature>
<evidence type="ECO:0000256" key="5">
    <source>
        <dbReference type="ARBA" id="ARBA00022917"/>
    </source>
</evidence>
<keyword evidence="4 11" id="KW-0396">Initiation factor</keyword>
<dbReference type="PANTHER" id="PTHR45989:SF1">
    <property type="entry name" value="TRANSLATION INITIATION FACTOR EIF-2B SUBUNIT GAMMA"/>
    <property type="match status" value="1"/>
</dbReference>
<evidence type="ECO:0000313" key="11">
    <source>
        <dbReference type="EMBL" id="KAK3053130.1"/>
    </source>
</evidence>
<feature type="region of interest" description="Disordered" evidence="9">
    <location>
        <begin position="297"/>
        <end position="318"/>
    </location>
</feature>
<accession>A0AAJ0DFW9</accession>
<dbReference type="PANTHER" id="PTHR45989">
    <property type="entry name" value="TRANSLATION INITIATION FACTOR EIF-2B SUBUNIT GAMMA"/>
    <property type="match status" value="1"/>
</dbReference>
<dbReference type="GO" id="GO:0005085">
    <property type="term" value="F:guanyl-nucleotide exchange factor activity"/>
    <property type="evidence" value="ECO:0007669"/>
    <property type="project" value="TreeGrafter"/>
</dbReference>
<dbReference type="Gene3D" id="3.90.550.10">
    <property type="entry name" value="Spore Coat Polysaccharide Biosynthesis Protein SpsA, Chain A"/>
    <property type="match status" value="1"/>
</dbReference>
<dbReference type="InterPro" id="IPR029044">
    <property type="entry name" value="Nucleotide-diphossugar_trans"/>
</dbReference>
<evidence type="ECO:0000259" key="10">
    <source>
        <dbReference type="Pfam" id="PF25084"/>
    </source>
</evidence>
<keyword evidence="5" id="KW-0648">Protein biosynthesis</keyword>
<name>A0AAJ0DFW9_9PEZI</name>
<evidence type="ECO:0000256" key="2">
    <source>
        <dbReference type="ARBA" id="ARBA00007878"/>
    </source>
</evidence>
<dbReference type="GO" id="GO:0003743">
    <property type="term" value="F:translation initiation factor activity"/>
    <property type="evidence" value="ECO:0007669"/>
    <property type="project" value="UniProtKB-KW"/>
</dbReference>
<evidence type="ECO:0000256" key="9">
    <source>
        <dbReference type="SAM" id="MobiDB-lite"/>
    </source>
</evidence>
<gene>
    <name evidence="11" type="primary">GCD1</name>
    <name evidence="11" type="ORF">LTR09_005756</name>
</gene>
<comment type="subcellular location">
    <subcellularLocation>
        <location evidence="1">Cytoplasm</location>
        <location evidence="1">Cytosol</location>
    </subcellularLocation>
</comment>
<dbReference type="Gene3D" id="2.160.10.10">
    <property type="entry name" value="Hexapeptide repeat proteins"/>
    <property type="match status" value="1"/>
</dbReference>
<feature type="compositionally biased region" description="Acidic residues" evidence="9">
    <location>
        <begin position="553"/>
        <end position="574"/>
    </location>
</feature>
<evidence type="ECO:0000256" key="6">
    <source>
        <dbReference type="ARBA" id="ARBA00044196"/>
    </source>
</evidence>
<dbReference type="GO" id="GO:0002183">
    <property type="term" value="P:cytoplasmic translational initiation"/>
    <property type="evidence" value="ECO:0007669"/>
    <property type="project" value="TreeGrafter"/>
</dbReference>
<evidence type="ECO:0000256" key="4">
    <source>
        <dbReference type="ARBA" id="ARBA00022540"/>
    </source>
</evidence>
<reference evidence="11" key="1">
    <citation type="submission" date="2023-04" db="EMBL/GenBank/DDBJ databases">
        <title>Black Yeasts Isolated from many extreme environments.</title>
        <authorList>
            <person name="Coleine C."/>
            <person name="Stajich J.E."/>
            <person name="Selbmann L."/>
        </authorList>
    </citation>
    <scope>NUCLEOTIDE SEQUENCE</scope>
    <source>
        <strain evidence="11">CCFEE 5312</strain>
    </source>
</reference>
<protein>
    <recommendedName>
        <fullName evidence="6">Translation initiation factor eIF2B subunit gamma</fullName>
    </recommendedName>
    <alternativeName>
        <fullName evidence="7">eIF2B GDP-GTP exchange factor subunit gamma</fullName>
    </alternativeName>
</protein>
<dbReference type="Proteomes" id="UP001271007">
    <property type="component" value="Unassembled WGS sequence"/>
</dbReference>
<dbReference type="GO" id="GO:0005851">
    <property type="term" value="C:eukaryotic translation initiation factor 2B complex"/>
    <property type="evidence" value="ECO:0007669"/>
    <property type="project" value="TreeGrafter"/>
</dbReference>
<dbReference type="InterPro" id="IPR051960">
    <property type="entry name" value="eIF2B_gamma"/>
</dbReference>
<dbReference type="SUPFAM" id="SSF53448">
    <property type="entry name" value="Nucleotide-diphospho-sugar transferases"/>
    <property type="match status" value="1"/>
</dbReference>
<keyword evidence="3" id="KW-0963">Cytoplasm</keyword>
<dbReference type="GO" id="GO:0005829">
    <property type="term" value="C:cytosol"/>
    <property type="evidence" value="ECO:0007669"/>
    <property type="project" value="UniProtKB-SubCell"/>
</dbReference>
<dbReference type="InterPro" id="IPR056764">
    <property type="entry name" value="LbH_EIF2B3/5"/>
</dbReference>